<evidence type="ECO:0000313" key="3">
    <source>
        <dbReference type="Proteomes" id="UP001294570"/>
    </source>
</evidence>
<dbReference type="RefSeq" id="WP_321552617.1">
    <property type="nucleotide sequence ID" value="NZ_JAXIVU010000002.1"/>
</dbReference>
<organism evidence="2 3">
    <name type="scientific">Denitrificimonas halotolerans</name>
    <dbReference type="NCBI Taxonomy" id="3098930"/>
    <lineage>
        <taxon>Bacteria</taxon>
        <taxon>Pseudomonadati</taxon>
        <taxon>Pseudomonadota</taxon>
        <taxon>Gammaproteobacteria</taxon>
        <taxon>Pseudomonadales</taxon>
        <taxon>Pseudomonadaceae</taxon>
        <taxon>Denitrificimonas</taxon>
    </lineage>
</organism>
<evidence type="ECO:0000259" key="1">
    <source>
        <dbReference type="Pfam" id="PF10263"/>
    </source>
</evidence>
<sequence>MTDPTTQAYAELQQAFEHYNVDLFDGQIPRCLITMQREKRTYGYYSTKRFVHRDDHTTIDEIAINPAYFGIVPLLEILQTLVHEMAHAWQQHFGNPGRRGYHNEEWADKMESIGLMPSSTGKPGGSRTGEKMADYAIKGGLFMQATDKLLAAGCQASSVDRFSPLVQHKDRLSITSTIMAALSESVTVVRETALPDQSKSVRWQAPEQSKLLSPPIAGNRSSRVKYRCPRCTTQVWGKPNLKIRCGENDCADSVFEPIA</sequence>
<dbReference type="Pfam" id="PF10263">
    <property type="entry name" value="SprT-like"/>
    <property type="match status" value="1"/>
</dbReference>
<feature type="domain" description="SprT-like" evidence="1">
    <location>
        <begin position="12"/>
        <end position="115"/>
    </location>
</feature>
<keyword evidence="3" id="KW-1185">Reference proteome</keyword>
<name>A0ABU5GP53_9GAMM</name>
<dbReference type="EMBL" id="JAXIVU010000002">
    <property type="protein sequence ID" value="MDY7218524.1"/>
    <property type="molecule type" value="Genomic_DNA"/>
</dbReference>
<reference evidence="2 3" key="1">
    <citation type="submission" date="2023-12" db="EMBL/GenBank/DDBJ databases">
        <title>Denitrificimonas halotolerans sp. nov.,a novel species isolated from landfill leachate.</title>
        <authorList>
            <person name="Wang S."/>
        </authorList>
    </citation>
    <scope>NUCLEOTIDE SEQUENCE [LARGE SCALE GENOMIC DNA]</scope>
    <source>
        <strain evidence="2 3">JX-1</strain>
    </source>
</reference>
<dbReference type="Proteomes" id="UP001294570">
    <property type="component" value="Unassembled WGS sequence"/>
</dbReference>
<comment type="caution">
    <text evidence="2">The sequence shown here is derived from an EMBL/GenBank/DDBJ whole genome shotgun (WGS) entry which is preliminary data.</text>
</comment>
<proteinExistence type="predicted"/>
<dbReference type="InterPro" id="IPR006640">
    <property type="entry name" value="SprT-like_domain"/>
</dbReference>
<gene>
    <name evidence="2" type="ORF">TOI97_02860</name>
</gene>
<accession>A0ABU5GP53</accession>
<protein>
    <submittedName>
        <fullName evidence="2">SprT-like domain-containing protein</fullName>
    </submittedName>
</protein>
<evidence type="ECO:0000313" key="2">
    <source>
        <dbReference type="EMBL" id="MDY7218524.1"/>
    </source>
</evidence>